<dbReference type="EMBL" id="FOLQ01000023">
    <property type="protein sequence ID" value="SFE95259.1"/>
    <property type="molecule type" value="Genomic_DNA"/>
</dbReference>
<evidence type="ECO:0000313" key="1">
    <source>
        <dbReference type="EMBL" id="SFE95259.1"/>
    </source>
</evidence>
<organism evidence="1 2">
    <name type="scientific">Spirosoma endophyticum</name>
    <dbReference type="NCBI Taxonomy" id="662367"/>
    <lineage>
        <taxon>Bacteria</taxon>
        <taxon>Pseudomonadati</taxon>
        <taxon>Bacteroidota</taxon>
        <taxon>Cytophagia</taxon>
        <taxon>Cytophagales</taxon>
        <taxon>Cytophagaceae</taxon>
        <taxon>Spirosoma</taxon>
    </lineage>
</organism>
<evidence type="ECO:0000313" key="2">
    <source>
        <dbReference type="Proteomes" id="UP000198598"/>
    </source>
</evidence>
<keyword evidence="2" id="KW-1185">Reference proteome</keyword>
<evidence type="ECO:0008006" key="3">
    <source>
        <dbReference type="Google" id="ProtNLM"/>
    </source>
</evidence>
<reference evidence="1 2" key="1">
    <citation type="submission" date="2016-10" db="EMBL/GenBank/DDBJ databases">
        <authorList>
            <person name="de Groot N.N."/>
        </authorList>
    </citation>
    <scope>NUCLEOTIDE SEQUENCE [LARGE SCALE GENOMIC DNA]</scope>
    <source>
        <strain evidence="1 2">DSM 26130</strain>
    </source>
</reference>
<accession>A0A1I2ER12</accession>
<dbReference type="Proteomes" id="UP000198598">
    <property type="component" value="Unassembled WGS sequence"/>
</dbReference>
<proteinExistence type="predicted"/>
<name>A0A1I2ER12_9BACT</name>
<dbReference type="STRING" id="662367.SAMN05216167_12310"/>
<protein>
    <recommendedName>
        <fullName evidence="3">Outer membrane protein beta-barrel domain-containing protein</fullName>
    </recommendedName>
</protein>
<dbReference type="AlphaFoldDB" id="A0A1I2ER12"/>
<dbReference type="OrthoDB" id="652299at2"/>
<gene>
    <name evidence="1" type="ORF">SAMN05216167_12310</name>
</gene>
<sequence length="260" mass="28936">MPKFTHLLKPIFVALFLCIVIQVNSQPLGAQQRSFAIREGLSGGFDFGLAAKGNHFSPSLVYYELTPVTKSKTIFLGWTARVSAFYGNDLNYYTAPARLTRVENIDTVRFGRLSQTSLNLGIRGEWNLGRLQLGASVDLLGFTFLGRSRIGRVYSSTGLFSQTDSLGQDVQKSFQGPDAFQAASPTRLNVKLLGAHDRGMLTTEVYARMYFGPSIALKVGYQWLTTEMALNNRDQVANNDRFRHRAGLPYVALTLPLNPW</sequence>
<dbReference type="RefSeq" id="WP_093833382.1">
    <property type="nucleotide sequence ID" value="NZ_FOLQ01000023.1"/>
</dbReference>